<dbReference type="InterPro" id="IPR001258">
    <property type="entry name" value="NHL_repeat"/>
</dbReference>
<organism evidence="3 4">
    <name type="scientific">Candidatus Thiodiazotropha endolucinida</name>
    <dbReference type="NCBI Taxonomy" id="1655433"/>
    <lineage>
        <taxon>Bacteria</taxon>
        <taxon>Pseudomonadati</taxon>
        <taxon>Pseudomonadota</taxon>
        <taxon>Gammaproteobacteria</taxon>
        <taxon>Chromatiales</taxon>
        <taxon>Sedimenticolaceae</taxon>
        <taxon>Candidatus Thiodiazotropha</taxon>
    </lineage>
</organism>
<keyword evidence="3" id="KW-0808">Transferase</keyword>
<feature type="repeat" description="NHL" evidence="2">
    <location>
        <begin position="189"/>
        <end position="218"/>
    </location>
</feature>
<protein>
    <submittedName>
        <fullName evidence="3">Serine/threonine-protein kinase PknD</fullName>
        <ecNumber evidence="3">2.7.11.1</ecNumber>
    </submittedName>
</protein>
<feature type="repeat" description="NHL" evidence="2">
    <location>
        <begin position="319"/>
        <end position="359"/>
    </location>
</feature>
<keyword evidence="1" id="KW-0677">Repeat</keyword>
<sequence length="365" mass="39966">MDLKLTKYSPCRLHQTGLILALRIGLTAIIILISGCASHAPSATTENPTAEDFVWPAPPAKPRIRYLGSLKSTESIIGKQKQSLRDWLLGKKDEERLALTKPYGVHSDSKGRVYVADTGISGLVVFDLERKGMTYWGIDGPGALKKPTGVTSDAQGNVYVSDVIDHRVVVYDSEGNYRDALGGSEILISPVGLVFNDKTQQLYVVDSKKHQIVVFNQEGGVDFTIGKRGADHGNFNFPTNIAIDQDGRLYVADTMNFRVQIFDEKGTHISSFGKLGDGRGHFSRLKGIGIDREGHIYTVDAAFNNVQIFNQKGQLMLALGKSGAGPGGFYLPAGAHVDQNNRIFIADQLNHRIQMFEYLGESTLP</sequence>
<feature type="repeat" description="NHL" evidence="2">
    <location>
        <begin position="222"/>
        <end position="265"/>
    </location>
</feature>
<evidence type="ECO:0000256" key="2">
    <source>
        <dbReference type="PROSITE-ProRule" id="PRU00504"/>
    </source>
</evidence>
<accession>A0A7Z0VM02</accession>
<dbReference type="Gene3D" id="2.120.10.30">
    <property type="entry name" value="TolB, C-terminal domain"/>
    <property type="match status" value="3"/>
</dbReference>
<dbReference type="PROSITE" id="PS51125">
    <property type="entry name" value="NHL"/>
    <property type="match status" value="5"/>
</dbReference>
<evidence type="ECO:0000313" key="4">
    <source>
        <dbReference type="Proteomes" id="UP000094769"/>
    </source>
</evidence>
<dbReference type="SUPFAM" id="SSF101898">
    <property type="entry name" value="NHL repeat"/>
    <property type="match status" value="1"/>
</dbReference>
<keyword evidence="3" id="KW-0418">Kinase</keyword>
<dbReference type="Pfam" id="PF17170">
    <property type="entry name" value="DUF5128"/>
    <property type="match status" value="1"/>
</dbReference>
<reference evidence="3 4" key="1">
    <citation type="submission" date="2016-06" db="EMBL/GenBank/DDBJ databases">
        <title>Genome sequence of endosymbiont of Candidatus Endolucinida thiodiazotropha.</title>
        <authorList>
            <person name="Poehlein A."/>
            <person name="Koenig S."/>
            <person name="Heiden S.E."/>
            <person name="Thuermer A."/>
            <person name="Voget S."/>
            <person name="Daniel R."/>
            <person name="Markert S."/>
            <person name="Gros O."/>
            <person name="Schweder T."/>
        </authorList>
    </citation>
    <scope>NUCLEOTIDE SEQUENCE [LARGE SCALE GENOMIC DNA]</scope>
    <source>
        <strain evidence="3 4">COS</strain>
    </source>
</reference>
<evidence type="ECO:0000313" key="3">
    <source>
        <dbReference type="EMBL" id="ODJ88143.1"/>
    </source>
</evidence>
<gene>
    <name evidence="3" type="primary">pknD_1</name>
    <name evidence="3" type="ORF">CODIS_15540</name>
</gene>
<comment type="caution">
    <text evidence="3">The sequence shown here is derived from an EMBL/GenBank/DDBJ whole genome shotgun (WGS) entry which is preliminary data.</text>
</comment>
<dbReference type="PANTHER" id="PTHR24104">
    <property type="entry name" value="E3 UBIQUITIN-PROTEIN LIGASE NHLRC1-RELATED"/>
    <property type="match status" value="1"/>
</dbReference>
<feature type="repeat" description="NHL" evidence="2">
    <location>
        <begin position="140"/>
        <end position="174"/>
    </location>
</feature>
<dbReference type="InterPro" id="IPR011042">
    <property type="entry name" value="6-blade_b-propeller_TolB-like"/>
</dbReference>
<proteinExistence type="predicted"/>
<dbReference type="InterPro" id="IPR050952">
    <property type="entry name" value="TRIM-NHL_E3_ligases"/>
</dbReference>
<dbReference type="GO" id="GO:0008270">
    <property type="term" value="F:zinc ion binding"/>
    <property type="evidence" value="ECO:0007669"/>
    <property type="project" value="UniProtKB-KW"/>
</dbReference>
<dbReference type="Proteomes" id="UP000094769">
    <property type="component" value="Unassembled WGS sequence"/>
</dbReference>
<name>A0A7Z0VM02_9GAMM</name>
<dbReference type="GO" id="GO:0004674">
    <property type="term" value="F:protein serine/threonine kinase activity"/>
    <property type="evidence" value="ECO:0007669"/>
    <property type="project" value="UniProtKB-EC"/>
</dbReference>
<dbReference type="RefSeq" id="WP_154723051.1">
    <property type="nucleotide sequence ID" value="NZ_MARB01000007.1"/>
</dbReference>
<dbReference type="EMBL" id="MARB01000007">
    <property type="protein sequence ID" value="ODJ88143.1"/>
    <property type="molecule type" value="Genomic_DNA"/>
</dbReference>
<dbReference type="GO" id="GO:0000209">
    <property type="term" value="P:protein polyubiquitination"/>
    <property type="evidence" value="ECO:0007669"/>
    <property type="project" value="TreeGrafter"/>
</dbReference>
<dbReference type="AlphaFoldDB" id="A0A7Z0VM02"/>
<dbReference type="CDD" id="cd14962">
    <property type="entry name" value="NHL_like_6"/>
    <property type="match status" value="1"/>
</dbReference>
<feature type="repeat" description="NHL" evidence="2">
    <location>
        <begin position="269"/>
        <end position="312"/>
    </location>
</feature>
<dbReference type="GO" id="GO:0043161">
    <property type="term" value="P:proteasome-mediated ubiquitin-dependent protein catabolic process"/>
    <property type="evidence" value="ECO:0007669"/>
    <property type="project" value="TreeGrafter"/>
</dbReference>
<dbReference type="EC" id="2.7.11.1" evidence="3"/>
<dbReference type="OrthoDB" id="5798956at2"/>
<dbReference type="Pfam" id="PF01436">
    <property type="entry name" value="NHL"/>
    <property type="match status" value="2"/>
</dbReference>
<keyword evidence="4" id="KW-1185">Reference proteome</keyword>
<dbReference type="PANTHER" id="PTHR24104:SF25">
    <property type="entry name" value="PROTEIN LIN-41"/>
    <property type="match status" value="1"/>
</dbReference>
<dbReference type="GO" id="GO:0061630">
    <property type="term" value="F:ubiquitin protein ligase activity"/>
    <property type="evidence" value="ECO:0007669"/>
    <property type="project" value="TreeGrafter"/>
</dbReference>
<evidence type="ECO:0000256" key="1">
    <source>
        <dbReference type="ARBA" id="ARBA00022737"/>
    </source>
</evidence>